<name>A0A5K3FPM1_MESCO</name>
<dbReference type="WBParaSite" id="MCU_010226-RA">
    <property type="protein sequence ID" value="MCU_010226-RA"/>
    <property type="gene ID" value="MCU_010226"/>
</dbReference>
<reference evidence="1" key="1">
    <citation type="submission" date="2019-11" db="UniProtKB">
        <authorList>
            <consortium name="WormBaseParasite"/>
        </authorList>
    </citation>
    <scope>IDENTIFICATION</scope>
</reference>
<protein>
    <submittedName>
        <fullName evidence="1">Uncharacterized protein</fullName>
    </submittedName>
</protein>
<evidence type="ECO:0000313" key="1">
    <source>
        <dbReference type="WBParaSite" id="MCU_010226-RA"/>
    </source>
</evidence>
<proteinExistence type="predicted"/>
<dbReference type="AlphaFoldDB" id="A0A5K3FPM1"/>
<sequence>MGQAASIRRSRTPHATFCKSSLTGLAKRGLLAFSRGSRRHDKCTVQLKHTTPRKLSHIDKSIQSPTCHESFLDDDRIQEIIRKFDILMILGIMHRQWDTLSSVTSSTSFCS</sequence>
<organism evidence="1">
    <name type="scientific">Mesocestoides corti</name>
    <name type="common">Flatworm</name>
    <dbReference type="NCBI Taxonomy" id="53468"/>
    <lineage>
        <taxon>Eukaryota</taxon>
        <taxon>Metazoa</taxon>
        <taxon>Spiralia</taxon>
        <taxon>Lophotrochozoa</taxon>
        <taxon>Platyhelminthes</taxon>
        <taxon>Cestoda</taxon>
        <taxon>Eucestoda</taxon>
        <taxon>Cyclophyllidea</taxon>
        <taxon>Mesocestoididae</taxon>
        <taxon>Mesocestoides</taxon>
    </lineage>
</organism>
<accession>A0A5K3FPM1</accession>